<name>A0A1F5A447_9BACT</name>
<comment type="caution">
    <text evidence="2">The sequence shown here is derived from an EMBL/GenBank/DDBJ whole genome shotgun (WGS) entry which is preliminary data.</text>
</comment>
<organism evidence="2 3">
    <name type="scientific">Candidatus Sediminicultor quintus</name>
    <dbReference type="NCBI Taxonomy" id="1797291"/>
    <lineage>
        <taxon>Bacteria</taxon>
        <taxon>Pseudomonadati</taxon>
        <taxon>Atribacterota</taxon>
        <taxon>Candidatus Phoenicimicrobiia</taxon>
        <taxon>Candidatus Pheonicimicrobiales</taxon>
        <taxon>Candidatus Phoenicimicrobiaceae</taxon>
        <taxon>Candidatus Sediminicultor</taxon>
    </lineage>
</organism>
<dbReference type="STRING" id="1797291.A2V47_05360"/>
<dbReference type="PANTHER" id="PTHR38015">
    <property type="entry name" value="BLR6086 PROTEIN"/>
    <property type="match status" value="1"/>
</dbReference>
<dbReference type="InterPro" id="IPR003421">
    <property type="entry name" value="Opine_DH"/>
</dbReference>
<dbReference type="InterPro" id="IPR036291">
    <property type="entry name" value="NAD(P)-bd_dom_sf"/>
</dbReference>
<accession>A0A1F5A447</accession>
<dbReference type="AlphaFoldDB" id="A0A1F5A447"/>
<dbReference type="InterPro" id="IPR051729">
    <property type="entry name" value="Opine/Lysopine_DH"/>
</dbReference>
<dbReference type="GO" id="GO:0016491">
    <property type="term" value="F:oxidoreductase activity"/>
    <property type="evidence" value="ECO:0007669"/>
    <property type="project" value="InterPro"/>
</dbReference>
<dbReference type="SUPFAM" id="SSF48179">
    <property type="entry name" value="6-phosphogluconate dehydrogenase C-terminal domain-like"/>
    <property type="match status" value="1"/>
</dbReference>
<proteinExistence type="predicted"/>
<dbReference type="Gene3D" id="1.10.1040.10">
    <property type="entry name" value="N-(1-d-carboxylethyl)-l-norvaline Dehydrogenase, domain 2"/>
    <property type="match status" value="1"/>
</dbReference>
<evidence type="ECO:0000313" key="3">
    <source>
        <dbReference type="Proteomes" id="UP000177701"/>
    </source>
</evidence>
<evidence type="ECO:0000259" key="1">
    <source>
        <dbReference type="Pfam" id="PF02317"/>
    </source>
</evidence>
<dbReference type="Pfam" id="PF02317">
    <property type="entry name" value="Octopine_DH"/>
    <property type="match status" value="1"/>
</dbReference>
<reference evidence="2 3" key="1">
    <citation type="journal article" date="2016" name="Nat. Commun.">
        <title>Thousands of microbial genomes shed light on interconnected biogeochemical processes in an aquifer system.</title>
        <authorList>
            <person name="Anantharaman K."/>
            <person name="Brown C.T."/>
            <person name="Hug L.A."/>
            <person name="Sharon I."/>
            <person name="Castelle C.J."/>
            <person name="Probst A.J."/>
            <person name="Thomas B.C."/>
            <person name="Singh A."/>
            <person name="Wilkins M.J."/>
            <person name="Karaoz U."/>
            <person name="Brodie E.L."/>
            <person name="Williams K.H."/>
            <person name="Hubbard S.S."/>
            <person name="Banfield J.F."/>
        </authorList>
    </citation>
    <scope>NUCLEOTIDE SEQUENCE [LARGE SCALE GENOMIC DNA]</scope>
</reference>
<dbReference type="SUPFAM" id="SSF51735">
    <property type="entry name" value="NAD(P)-binding Rossmann-fold domains"/>
    <property type="match status" value="1"/>
</dbReference>
<dbReference type="PANTHER" id="PTHR38015:SF1">
    <property type="entry name" value="OPINE DEHYDROGENASE DOMAIN-CONTAINING PROTEIN"/>
    <property type="match status" value="1"/>
</dbReference>
<dbReference type="EMBL" id="MEYH01000112">
    <property type="protein sequence ID" value="OGD13371.1"/>
    <property type="molecule type" value="Genomic_DNA"/>
</dbReference>
<sequence>MSKKIAVLGAGNGGYVMAADLSMVGHEVNLYELPEYAENNLGPVIERGGIEVISQDTSGEEIILSAGGRSGFTKISGKVGSDIKEAISGVDIIMLVVPGFVREKFIRAFAPYLKDGQIIAIWPGYFGALQCAKLLKDLGVKKDIAIAETESLIYNCTKLGNAKVRNKGQKEKMLVSVFPDKKKEAAFNELQKIYPQFLPAKNVLETTLVNVNPPLHPQSVLLNLYRVERKFYPFDEKLNKPVEKAYDVTPGMARVMEKVDMERIEIGKRIGLKLNTLKETLGIFYAAKGNTLYETVSNCYAYQVQGAPTSLEDRYVTEDVPYGLVPYTLLGEQLGVPVDTIRAMATIGCSVTGRNFWEEGLTMQKVGLDGKSALEIIDFVE</sequence>
<evidence type="ECO:0000313" key="2">
    <source>
        <dbReference type="EMBL" id="OGD13371.1"/>
    </source>
</evidence>
<gene>
    <name evidence="2" type="ORF">A2V47_05360</name>
</gene>
<dbReference type="Proteomes" id="UP000177701">
    <property type="component" value="Unassembled WGS sequence"/>
</dbReference>
<dbReference type="InterPro" id="IPR008927">
    <property type="entry name" value="6-PGluconate_DH-like_C_sf"/>
</dbReference>
<feature type="domain" description="Opine dehydrogenase" evidence="1">
    <location>
        <begin position="200"/>
        <end position="351"/>
    </location>
</feature>
<protein>
    <recommendedName>
        <fullName evidence="1">Opine dehydrogenase domain-containing protein</fullName>
    </recommendedName>
</protein>
<dbReference type="InterPro" id="IPR013328">
    <property type="entry name" value="6PGD_dom2"/>
</dbReference>
<dbReference type="Gene3D" id="3.40.50.720">
    <property type="entry name" value="NAD(P)-binding Rossmann-like Domain"/>
    <property type="match status" value="1"/>
</dbReference>